<organism evidence="2 3">
    <name type="scientific">Rhodonellum ikkaensis</name>
    <dbReference type="NCBI Taxonomy" id="336829"/>
    <lineage>
        <taxon>Bacteria</taxon>
        <taxon>Pseudomonadati</taxon>
        <taxon>Bacteroidota</taxon>
        <taxon>Cytophagia</taxon>
        <taxon>Cytophagales</taxon>
        <taxon>Cytophagaceae</taxon>
        <taxon>Rhodonellum</taxon>
    </lineage>
</organism>
<comment type="caution">
    <text evidence="2">The sequence shown here is derived from an EMBL/GenBank/DDBJ whole genome shotgun (WGS) entry which is preliminary data.</text>
</comment>
<evidence type="ECO:0000313" key="2">
    <source>
        <dbReference type="EMBL" id="SDY69443.1"/>
    </source>
</evidence>
<gene>
    <name evidence="2" type="ORF">SAMN05444412_102267</name>
</gene>
<feature type="signal peptide" evidence="1">
    <location>
        <begin position="1"/>
        <end position="22"/>
    </location>
</feature>
<feature type="chain" id="PRO_5045860829" description="Outer membrane protein beta-barrel domain-containing protein" evidence="1">
    <location>
        <begin position="23"/>
        <end position="160"/>
    </location>
</feature>
<evidence type="ECO:0000256" key="1">
    <source>
        <dbReference type="SAM" id="SignalP"/>
    </source>
</evidence>
<proteinExistence type="predicted"/>
<keyword evidence="1" id="KW-0732">Signal</keyword>
<sequence>MKKIFYSFILFALLGFGNEALAQGYNTAIGLRAGSGNGLTVKHFISDKAALEGILYTRWRGLIFGGLYEVHNDIREVKNLQWFYGGGAHIGTWNAGRGNTPWGDRNRSYTAIGLDLIIGLDYKFEDAPINLSLDWKPTINLTRDAGFWGDEVALSIRFTF</sequence>
<reference evidence="2 3" key="1">
    <citation type="submission" date="2016-10" db="EMBL/GenBank/DDBJ databases">
        <authorList>
            <person name="Varghese N."/>
            <person name="Submissions S."/>
        </authorList>
    </citation>
    <scope>NUCLEOTIDE SEQUENCE [LARGE SCALE GENOMIC DNA]</scope>
    <source>
        <strain evidence="2 3">DSM 17997</strain>
    </source>
</reference>
<evidence type="ECO:0008006" key="4">
    <source>
        <dbReference type="Google" id="ProtNLM"/>
    </source>
</evidence>
<protein>
    <recommendedName>
        <fullName evidence="4">Outer membrane protein beta-barrel domain-containing protein</fullName>
    </recommendedName>
</protein>
<dbReference type="EMBL" id="FNQC01000002">
    <property type="protein sequence ID" value="SDY69443.1"/>
    <property type="molecule type" value="Genomic_DNA"/>
</dbReference>
<name>A0A1H3LYN9_9BACT</name>
<accession>A0A1H3LYN9</accession>
<dbReference type="Proteomes" id="UP000199663">
    <property type="component" value="Unassembled WGS sequence"/>
</dbReference>
<dbReference type="RefSeq" id="WP_019596675.1">
    <property type="nucleotide sequence ID" value="NZ_FNQC01000002.1"/>
</dbReference>
<keyword evidence="3" id="KW-1185">Reference proteome</keyword>
<evidence type="ECO:0000313" key="3">
    <source>
        <dbReference type="Proteomes" id="UP000199663"/>
    </source>
</evidence>